<protein>
    <submittedName>
        <fullName evidence="14">Na(+)/H(+) antiporter NhaP</fullName>
    </submittedName>
</protein>
<evidence type="ECO:0000256" key="4">
    <source>
        <dbReference type="ARBA" id="ARBA00022449"/>
    </source>
</evidence>
<evidence type="ECO:0000256" key="6">
    <source>
        <dbReference type="ARBA" id="ARBA00022692"/>
    </source>
</evidence>
<feature type="transmembrane region" description="Helical" evidence="12">
    <location>
        <begin position="297"/>
        <end position="317"/>
    </location>
</feature>
<feature type="transmembrane region" description="Helical" evidence="12">
    <location>
        <begin position="361"/>
        <end position="382"/>
    </location>
</feature>
<dbReference type="GO" id="GO:0015386">
    <property type="term" value="F:potassium:proton antiporter activity"/>
    <property type="evidence" value="ECO:0007669"/>
    <property type="project" value="TreeGrafter"/>
</dbReference>
<evidence type="ECO:0000256" key="12">
    <source>
        <dbReference type="SAM" id="Phobius"/>
    </source>
</evidence>
<sequence>MGNFFLLQALTAVFTLSIATTIFNKRVLGFPQAIGVPIVSAIFVFILQWGASLLNGNQFITINIHNIESAVREIDFYDFLINGVICFILTSSALKFKISDLKNYWKPISILATIALVLCAVFYAGLLYLFQWAVGYPVPMSVLLLLGAALGATDPIGIKGVLSSIRAPHHLIVKLEGESLFNDAMCIALFMTLLKVLQGEHFSLLATVETLLYEIFVAVIIGFAFGFGILRLLRGKHEMESLILTTALLASGSYLVALFAHASAPIACVIGGLIVGNKWQEFREQREIREVNHFWHAVEGIINSFLFTLIGLELFILDLSANLIIGGIIAFLILHLSRFAANFAAFALFPSFRNKSYNGSLTILSWGGVRGGISLALILAVANVPALSPYSSILIGYTFISVLLSGVVCGLGLPAVMNAFYFNPNEESEGVKGFYQRLCNKMNRRDFKYIVSEDENGKESIKIYNPERITTIKSDDELTEIYHPEKVKEVERLQNPQNF</sequence>
<feature type="transmembrane region" description="Helical" evidence="12">
    <location>
        <begin position="108"/>
        <end position="130"/>
    </location>
</feature>
<dbReference type="GO" id="GO:0005886">
    <property type="term" value="C:plasma membrane"/>
    <property type="evidence" value="ECO:0007669"/>
    <property type="project" value="UniProtKB-SubCell"/>
</dbReference>
<feature type="domain" description="Cation/H+ exchanger transmembrane" evidence="13">
    <location>
        <begin position="25"/>
        <end position="408"/>
    </location>
</feature>
<feature type="transmembrane region" description="Helical" evidence="12">
    <location>
        <begin position="323"/>
        <end position="349"/>
    </location>
</feature>
<keyword evidence="9" id="KW-0406">Ion transport</keyword>
<dbReference type="PANTHER" id="PTHR10110">
    <property type="entry name" value="SODIUM/HYDROGEN EXCHANGER"/>
    <property type="match status" value="1"/>
</dbReference>
<feature type="transmembrane region" description="Helical" evidence="12">
    <location>
        <begin position="253"/>
        <end position="276"/>
    </location>
</feature>
<keyword evidence="10 12" id="KW-0472">Membrane</keyword>
<organism evidence="14 15">
    <name type="scientific">Acinetobacter venetianus</name>
    <dbReference type="NCBI Taxonomy" id="52133"/>
    <lineage>
        <taxon>Bacteria</taxon>
        <taxon>Pseudomonadati</taxon>
        <taxon>Pseudomonadota</taxon>
        <taxon>Gammaproteobacteria</taxon>
        <taxon>Moraxellales</taxon>
        <taxon>Moraxellaceae</taxon>
        <taxon>Acinetobacter</taxon>
    </lineage>
</organism>
<evidence type="ECO:0000256" key="8">
    <source>
        <dbReference type="ARBA" id="ARBA00023053"/>
    </source>
</evidence>
<keyword evidence="7 12" id="KW-1133">Transmembrane helix</keyword>
<feature type="transmembrane region" description="Helical" evidence="12">
    <location>
        <begin position="210"/>
        <end position="233"/>
    </location>
</feature>
<dbReference type="PANTHER" id="PTHR10110:SF195">
    <property type="entry name" value="NA(+)_H(+) ANTIPORTER NHAS2"/>
    <property type="match status" value="1"/>
</dbReference>
<comment type="subcellular location">
    <subcellularLocation>
        <location evidence="1">Cell membrane</location>
        <topology evidence="1">Multi-pass membrane protein</topology>
    </subcellularLocation>
</comment>
<dbReference type="GO" id="GO:0015385">
    <property type="term" value="F:sodium:proton antiporter activity"/>
    <property type="evidence" value="ECO:0007669"/>
    <property type="project" value="InterPro"/>
</dbReference>
<proteinExistence type="inferred from homology"/>
<keyword evidence="5" id="KW-1003">Cell membrane</keyword>
<evidence type="ECO:0000256" key="5">
    <source>
        <dbReference type="ARBA" id="ARBA00022475"/>
    </source>
</evidence>
<keyword evidence="8" id="KW-0915">Sodium</keyword>
<evidence type="ECO:0000313" key="15">
    <source>
        <dbReference type="Proteomes" id="UP000075544"/>
    </source>
</evidence>
<dbReference type="InterPro" id="IPR006153">
    <property type="entry name" value="Cation/H_exchanger_TM"/>
</dbReference>
<keyword evidence="4" id="KW-0050">Antiport</keyword>
<feature type="transmembrane region" description="Helical" evidence="12">
    <location>
        <begin position="76"/>
        <end position="96"/>
    </location>
</feature>
<comment type="caution">
    <text evidence="14">The sequence shown here is derived from an EMBL/GenBank/DDBJ whole genome shotgun (WGS) entry which is preliminary data.</text>
</comment>
<evidence type="ECO:0000259" key="13">
    <source>
        <dbReference type="Pfam" id="PF00999"/>
    </source>
</evidence>
<dbReference type="GO" id="GO:0098719">
    <property type="term" value="P:sodium ion import across plasma membrane"/>
    <property type="evidence" value="ECO:0007669"/>
    <property type="project" value="TreeGrafter"/>
</dbReference>
<dbReference type="Pfam" id="PF00999">
    <property type="entry name" value="Na_H_Exchanger"/>
    <property type="match status" value="1"/>
</dbReference>
<dbReference type="AlphaFoldDB" id="A0A150I0N2"/>
<name>A0A150I0N2_9GAMM</name>
<feature type="transmembrane region" description="Helical" evidence="12">
    <location>
        <begin position="142"/>
        <end position="160"/>
    </location>
</feature>
<accession>A0A150I0N2</accession>
<comment type="similarity">
    <text evidence="2">Belongs to the monovalent cation:proton antiporter 1 (CPA1) transporter (TC 2.A.36) family.</text>
</comment>
<keyword evidence="6 12" id="KW-0812">Transmembrane</keyword>
<evidence type="ECO:0000256" key="2">
    <source>
        <dbReference type="ARBA" id="ARBA00007367"/>
    </source>
</evidence>
<evidence type="ECO:0000256" key="10">
    <source>
        <dbReference type="ARBA" id="ARBA00023136"/>
    </source>
</evidence>
<gene>
    <name evidence="14" type="primary">nhaP</name>
    <name evidence="14" type="ORF">AVENLUH13518_00306</name>
</gene>
<evidence type="ECO:0000256" key="3">
    <source>
        <dbReference type="ARBA" id="ARBA00022448"/>
    </source>
</evidence>
<feature type="transmembrane region" description="Helical" evidence="12">
    <location>
        <begin position="180"/>
        <end position="198"/>
    </location>
</feature>
<dbReference type="RefSeq" id="WP_061523766.1">
    <property type="nucleotide sequence ID" value="NZ_JRHX01000020.1"/>
</dbReference>
<dbReference type="GO" id="GO:0051453">
    <property type="term" value="P:regulation of intracellular pH"/>
    <property type="evidence" value="ECO:0007669"/>
    <property type="project" value="TreeGrafter"/>
</dbReference>
<keyword evidence="3" id="KW-0813">Transport</keyword>
<dbReference type="EMBL" id="JRHX01000020">
    <property type="protein sequence ID" value="KXZ72729.1"/>
    <property type="molecule type" value="Genomic_DNA"/>
</dbReference>
<feature type="transmembrane region" description="Helical" evidence="12">
    <location>
        <begin position="35"/>
        <end position="55"/>
    </location>
</feature>
<evidence type="ECO:0000313" key="14">
    <source>
        <dbReference type="EMBL" id="KXZ72729.1"/>
    </source>
</evidence>
<dbReference type="PATRIC" id="fig|52133.19.peg.328"/>
<dbReference type="Proteomes" id="UP000075544">
    <property type="component" value="Unassembled WGS sequence"/>
</dbReference>
<keyword evidence="11" id="KW-0739">Sodium transport</keyword>
<reference evidence="14 15" key="1">
    <citation type="journal article" date="2016" name="Sci. Rep.">
        <title>Genomic and phenotypic characterization of the species Acinetobacter venetianus.</title>
        <authorList>
            <person name="Fondi M."/>
            <person name="Maida I."/>
            <person name="Perrin E."/>
            <person name="Orlandini V."/>
            <person name="La Torre L."/>
            <person name="Bosi E."/>
            <person name="Negroni A."/>
            <person name="Zanaroli G."/>
            <person name="Fava F."/>
            <person name="Decorosi F."/>
            <person name="Giovannetti L."/>
            <person name="Viti C."/>
            <person name="Vaneechoutte M."/>
            <person name="Dijkshoorn L."/>
            <person name="Fani R."/>
        </authorList>
    </citation>
    <scope>NUCLEOTIDE SEQUENCE [LARGE SCALE GENOMIC DNA]</scope>
    <source>
        <strain evidence="14 15">LUH13518</strain>
    </source>
</reference>
<feature type="transmembrane region" description="Helical" evidence="12">
    <location>
        <begin position="394"/>
        <end position="416"/>
    </location>
</feature>
<evidence type="ECO:0000256" key="7">
    <source>
        <dbReference type="ARBA" id="ARBA00022989"/>
    </source>
</evidence>
<dbReference type="Gene3D" id="6.10.140.1330">
    <property type="match status" value="1"/>
</dbReference>
<evidence type="ECO:0000256" key="1">
    <source>
        <dbReference type="ARBA" id="ARBA00004651"/>
    </source>
</evidence>
<dbReference type="InterPro" id="IPR018422">
    <property type="entry name" value="Cation/H_exchanger_CPA1"/>
</dbReference>
<evidence type="ECO:0000256" key="11">
    <source>
        <dbReference type="ARBA" id="ARBA00023201"/>
    </source>
</evidence>
<evidence type="ECO:0000256" key="9">
    <source>
        <dbReference type="ARBA" id="ARBA00023065"/>
    </source>
</evidence>